<keyword evidence="2" id="KW-0548">Nucleotidyltransferase</keyword>
<comment type="catalytic activity">
    <reaction evidence="7">
        <text>L-tyrosyl-[protein] + ATP = O-(5'-adenylyl)-L-tyrosyl-[protein] + diphosphate</text>
        <dbReference type="Rhea" id="RHEA:54288"/>
        <dbReference type="Rhea" id="RHEA-COMP:10136"/>
        <dbReference type="Rhea" id="RHEA-COMP:13846"/>
        <dbReference type="ChEBI" id="CHEBI:30616"/>
        <dbReference type="ChEBI" id="CHEBI:33019"/>
        <dbReference type="ChEBI" id="CHEBI:46858"/>
        <dbReference type="ChEBI" id="CHEBI:83624"/>
        <dbReference type="EC" id="2.7.7.108"/>
    </reaction>
</comment>
<dbReference type="GO" id="GO:0070733">
    <property type="term" value="F:AMPylase activity"/>
    <property type="evidence" value="ECO:0007669"/>
    <property type="project" value="UniProtKB-EC"/>
</dbReference>
<name>A0AAW6HT34_XYLFS</name>
<evidence type="ECO:0000313" key="10">
    <source>
        <dbReference type="Proteomes" id="UP001220702"/>
    </source>
</evidence>
<evidence type="ECO:0000259" key="8">
    <source>
        <dbReference type="PROSITE" id="PS51459"/>
    </source>
</evidence>
<dbReference type="Gene3D" id="1.10.3290.10">
    <property type="entry name" value="Fido-like domain"/>
    <property type="match status" value="1"/>
</dbReference>
<dbReference type="InterPro" id="IPR036597">
    <property type="entry name" value="Fido-like_dom_sf"/>
</dbReference>
<comment type="catalytic activity">
    <reaction evidence="6">
        <text>L-threonyl-[protein] + ATP = 3-O-(5'-adenylyl)-L-threonyl-[protein] + diphosphate</text>
        <dbReference type="Rhea" id="RHEA:54292"/>
        <dbReference type="Rhea" id="RHEA-COMP:11060"/>
        <dbReference type="Rhea" id="RHEA-COMP:13847"/>
        <dbReference type="ChEBI" id="CHEBI:30013"/>
        <dbReference type="ChEBI" id="CHEBI:30616"/>
        <dbReference type="ChEBI" id="CHEBI:33019"/>
        <dbReference type="ChEBI" id="CHEBI:138113"/>
        <dbReference type="EC" id="2.7.7.108"/>
    </reaction>
</comment>
<dbReference type="GO" id="GO:0051302">
    <property type="term" value="P:regulation of cell division"/>
    <property type="evidence" value="ECO:0007669"/>
    <property type="project" value="TreeGrafter"/>
</dbReference>
<proteinExistence type="predicted"/>
<dbReference type="AlphaFoldDB" id="A0AAW6HT34"/>
<keyword evidence="1" id="KW-0808">Transferase</keyword>
<dbReference type="PANTHER" id="PTHR39560:SF1">
    <property type="entry name" value="PROTEIN ADENYLYLTRANSFERASE FIC-RELATED"/>
    <property type="match status" value="1"/>
</dbReference>
<evidence type="ECO:0000313" key="9">
    <source>
        <dbReference type="EMBL" id="MDC6407174.1"/>
    </source>
</evidence>
<evidence type="ECO:0000256" key="3">
    <source>
        <dbReference type="ARBA" id="ARBA00022741"/>
    </source>
</evidence>
<dbReference type="InterPro" id="IPR003812">
    <property type="entry name" value="Fido"/>
</dbReference>
<organism evidence="9 10">
    <name type="scientific">Xylella fastidiosa subsp. multiplex</name>
    <dbReference type="NCBI Taxonomy" id="644357"/>
    <lineage>
        <taxon>Bacteria</taxon>
        <taxon>Pseudomonadati</taxon>
        <taxon>Pseudomonadota</taxon>
        <taxon>Gammaproteobacteria</taxon>
        <taxon>Lysobacterales</taxon>
        <taxon>Lysobacteraceae</taxon>
        <taxon>Xylella</taxon>
    </lineage>
</organism>
<dbReference type="PANTHER" id="PTHR39560">
    <property type="entry name" value="PROTEIN ADENYLYLTRANSFERASE FIC-RELATED"/>
    <property type="match status" value="1"/>
</dbReference>
<dbReference type="PROSITE" id="PS51459">
    <property type="entry name" value="FIDO"/>
    <property type="match status" value="1"/>
</dbReference>
<dbReference type="EMBL" id="JAJKGN010000001">
    <property type="protein sequence ID" value="MDC6407174.1"/>
    <property type="molecule type" value="Genomic_DNA"/>
</dbReference>
<gene>
    <name evidence="9" type="ORF">LOK82_00160</name>
</gene>
<evidence type="ECO:0000256" key="6">
    <source>
        <dbReference type="ARBA" id="ARBA00047939"/>
    </source>
</evidence>
<protein>
    <recommendedName>
        <fullName evidence="5">protein adenylyltransferase</fullName>
        <ecNumber evidence="5">2.7.7.108</ecNumber>
    </recommendedName>
</protein>
<accession>A0AAW6HT34</accession>
<reference evidence="9" key="1">
    <citation type="submission" date="2021-11" db="EMBL/GenBank/DDBJ databases">
        <authorList>
            <person name="Denance N."/>
            <person name="Briand M."/>
            <person name="Dupas E."/>
            <person name="Durand K."/>
            <person name="Legendre B."/>
            <person name="Cunty A."/>
            <person name="Donnadieu C."/>
            <person name="Lopez Roques C."/>
            <person name="Cesbron S."/>
            <person name="Jacques M.A."/>
        </authorList>
    </citation>
    <scope>NUCLEOTIDE SEQUENCE</scope>
    <source>
        <strain evidence="9">CFBP8070</strain>
    </source>
</reference>
<feature type="domain" description="Fido" evidence="8">
    <location>
        <begin position="55"/>
        <end position="192"/>
    </location>
</feature>
<evidence type="ECO:0000256" key="1">
    <source>
        <dbReference type="ARBA" id="ARBA00022679"/>
    </source>
</evidence>
<keyword evidence="3" id="KW-0547">Nucleotide-binding</keyword>
<sequence>MKYAGDRGDPYLDSETGVLRNLLGIRDQGWLDKIESTLSFLRTSELRERPVKGKFDLAHLQEIHNRLFQDVYDWAGQIRQVEISKGNTMFAQQIAIQSAAQQIFGQLAKERFLCGLDAEEFSKRAGDYLGEINVLHPFREGNGRTQREFIAQLAQRAGYRIDWGVVSQADMIKASIDAYNGDSSGLASIIREGISDQLFKDNE</sequence>
<evidence type="ECO:0000256" key="7">
    <source>
        <dbReference type="ARBA" id="ARBA00048696"/>
    </source>
</evidence>
<dbReference type="SUPFAM" id="SSF140931">
    <property type="entry name" value="Fic-like"/>
    <property type="match status" value="1"/>
</dbReference>
<dbReference type="EC" id="2.7.7.108" evidence="5"/>
<evidence type="ECO:0000256" key="5">
    <source>
        <dbReference type="ARBA" id="ARBA00034531"/>
    </source>
</evidence>
<evidence type="ECO:0000256" key="4">
    <source>
        <dbReference type="ARBA" id="ARBA00022840"/>
    </source>
</evidence>
<dbReference type="Pfam" id="PF02661">
    <property type="entry name" value="Fic"/>
    <property type="match status" value="1"/>
</dbReference>
<comment type="caution">
    <text evidence="9">The sequence shown here is derived from an EMBL/GenBank/DDBJ whole genome shotgun (WGS) entry which is preliminary data.</text>
</comment>
<keyword evidence="4" id="KW-0067">ATP-binding</keyword>
<dbReference type="Proteomes" id="UP001220702">
    <property type="component" value="Unassembled WGS sequence"/>
</dbReference>
<dbReference type="RefSeq" id="WP_004087040.1">
    <property type="nucleotide sequence ID" value="NZ_CP052854.1"/>
</dbReference>
<dbReference type="GO" id="GO:0005524">
    <property type="term" value="F:ATP binding"/>
    <property type="evidence" value="ECO:0007669"/>
    <property type="project" value="UniProtKB-KW"/>
</dbReference>
<reference evidence="9" key="2">
    <citation type="journal article" date="2023" name="Commun. Biol.">
        <title>Suspicions of two bridgehead invasions of Xylella fastidiosa subsp. multiplex in France.</title>
        <authorList>
            <person name="Dupas E."/>
            <person name="Durand K."/>
            <person name="Rieux A."/>
            <person name="Briand M."/>
            <person name="Pruvost O."/>
            <person name="Cunty A."/>
            <person name="Denance N."/>
            <person name="Donnadieu C."/>
            <person name="Legendre B."/>
            <person name="Lopez-Roques C."/>
            <person name="Cesbron S."/>
            <person name="Ravigne V."/>
            <person name="Jacques M.A."/>
        </authorList>
    </citation>
    <scope>NUCLEOTIDE SEQUENCE</scope>
    <source>
        <strain evidence="9">CFBP8070</strain>
    </source>
</reference>
<evidence type="ECO:0000256" key="2">
    <source>
        <dbReference type="ARBA" id="ARBA00022695"/>
    </source>
</evidence>